<protein>
    <submittedName>
        <fullName evidence="1">Uncharacterized protein</fullName>
    </submittedName>
</protein>
<proteinExistence type="predicted"/>
<organism evidence="1 2">
    <name type="scientific">Dreissena polymorpha</name>
    <name type="common">Zebra mussel</name>
    <name type="synonym">Mytilus polymorpha</name>
    <dbReference type="NCBI Taxonomy" id="45954"/>
    <lineage>
        <taxon>Eukaryota</taxon>
        <taxon>Metazoa</taxon>
        <taxon>Spiralia</taxon>
        <taxon>Lophotrochozoa</taxon>
        <taxon>Mollusca</taxon>
        <taxon>Bivalvia</taxon>
        <taxon>Autobranchia</taxon>
        <taxon>Heteroconchia</taxon>
        <taxon>Euheterodonta</taxon>
        <taxon>Imparidentia</taxon>
        <taxon>Neoheterodontei</taxon>
        <taxon>Myida</taxon>
        <taxon>Dreissenoidea</taxon>
        <taxon>Dreissenidae</taxon>
        <taxon>Dreissena</taxon>
    </lineage>
</organism>
<reference evidence="1" key="2">
    <citation type="submission" date="2020-11" db="EMBL/GenBank/DDBJ databases">
        <authorList>
            <person name="McCartney M.A."/>
            <person name="Auch B."/>
            <person name="Kono T."/>
            <person name="Mallez S."/>
            <person name="Becker A."/>
            <person name="Gohl D.M."/>
            <person name="Silverstein K.A.T."/>
            <person name="Koren S."/>
            <person name="Bechman K.B."/>
            <person name="Herman A."/>
            <person name="Abrahante J.E."/>
            <person name="Garbe J."/>
        </authorList>
    </citation>
    <scope>NUCLEOTIDE SEQUENCE</scope>
    <source>
        <strain evidence="1">Duluth1</strain>
        <tissue evidence="1">Whole animal</tissue>
    </source>
</reference>
<evidence type="ECO:0000313" key="1">
    <source>
        <dbReference type="EMBL" id="KAH3885103.1"/>
    </source>
</evidence>
<accession>A0A9D4RZU0</accession>
<name>A0A9D4RZU0_DREPO</name>
<keyword evidence="2" id="KW-1185">Reference proteome</keyword>
<dbReference type="EMBL" id="JAIWYP010000001">
    <property type="protein sequence ID" value="KAH3885103.1"/>
    <property type="molecule type" value="Genomic_DNA"/>
</dbReference>
<gene>
    <name evidence="1" type="ORF">DPMN_009092</name>
</gene>
<evidence type="ECO:0000313" key="2">
    <source>
        <dbReference type="Proteomes" id="UP000828390"/>
    </source>
</evidence>
<sequence length="124" mass="14057">MNMLNTTGTNLLTKCHEDLTIKVASRPYNEICPSPGCHVFQPTGTIFKLVLDIIGTNLTKCNEDRVVNVASRVLTRKMLTPDKRRKQNLTMSKLCLGELKPTVPRQTAKYSAKTVYRWGFPFQL</sequence>
<reference evidence="1" key="1">
    <citation type="journal article" date="2019" name="bioRxiv">
        <title>The Genome of the Zebra Mussel, Dreissena polymorpha: A Resource for Invasive Species Research.</title>
        <authorList>
            <person name="McCartney M.A."/>
            <person name="Auch B."/>
            <person name="Kono T."/>
            <person name="Mallez S."/>
            <person name="Zhang Y."/>
            <person name="Obille A."/>
            <person name="Becker A."/>
            <person name="Abrahante J.E."/>
            <person name="Garbe J."/>
            <person name="Badalamenti J.P."/>
            <person name="Herman A."/>
            <person name="Mangelson H."/>
            <person name="Liachko I."/>
            <person name="Sullivan S."/>
            <person name="Sone E.D."/>
            <person name="Koren S."/>
            <person name="Silverstein K.A.T."/>
            <person name="Beckman K.B."/>
            <person name="Gohl D.M."/>
        </authorList>
    </citation>
    <scope>NUCLEOTIDE SEQUENCE</scope>
    <source>
        <strain evidence="1">Duluth1</strain>
        <tissue evidence="1">Whole animal</tissue>
    </source>
</reference>
<comment type="caution">
    <text evidence="1">The sequence shown here is derived from an EMBL/GenBank/DDBJ whole genome shotgun (WGS) entry which is preliminary data.</text>
</comment>
<dbReference type="AlphaFoldDB" id="A0A9D4RZU0"/>
<dbReference type="Proteomes" id="UP000828390">
    <property type="component" value="Unassembled WGS sequence"/>
</dbReference>